<dbReference type="OrthoDB" id="5345494at2759"/>
<evidence type="ECO:0000313" key="1">
    <source>
        <dbReference type="EMBL" id="EWC47072.1"/>
    </source>
</evidence>
<dbReference type="Proteomes" id="UP000024837">
    <property type="component" value="Unassembled WGS sequence"/>
</dbReference>
<organism evidence="1 2">
    <name type="scientific">Drechslerella stenobrocha 248</name>
    <dbReference type="NCBI Taxonomy" id="1043628"/>
    <lineage>
        <taxon>Eukaryota</taxon>
        <taxon>Fungi</taxon>
        <taxon>Dikarya</taxon>
        <taxon>Ascomycota</taxon>
        <taxon>Pezizomycotina</taxon>
        <taxon>Orbiliomycetes</taxon>
        <taxon>Orbiliales</taxon>
        <taxon>Orbiliaceae</taxon>
        <taxon>Drechslerella</taxon>
    </lineage>
</organism>
<dbReference type="EMBL" id="KI966412">
    <property type="protein sequence ID" value="EWC47072.1"/>
    <property type="molecule type" value="Genomic_DNA"/>
</dbReference>
<accession>W7I3U5</accession>
<evidence type="ECO:0000313" key="2">
    <source>
        <dbReference type="Proteomes" id="UP000024837"/>
    </source>
</evidence>
<protein>
    <submittedName>
        <fullName evidence="1">Uncharacterized protein</fullName>
    </submittedName>
</protein>
<sequence>MARLCGIQKAGVLLDCYDCGRTCYDCKKDTLKTCRRCSSNFCASHDSNGSDNFQQPVSACDANVTVFQCDWCQR</sequence>
<proteinExistence type="predicted"/>
<dbReference type="AlphaFoldDB" id="W7I3U5"/>
<dbReference type="HOGENOM" id="CLU_2687815_0_0_1"/>
<gene>
    <name evidence="1" type="ORF">DRE_03441</name>
</gene>
<keyword evidence="2" id="KW-1185">Reference proteome</keyword>
<name>W7I3U5_9PEZI</name>
<reference evidence="1 2" key="1">
    <citation type="submission" date="2013-05" db="EMBL/GenBank/DDBJ databases">
        <title>Drechslerella stenobrocha genome reveals carnivorous origination and mechanical trapping mechanism of predatory fungi.</title>
        <authorList>
            <person name="Liu X."/>
            <person name="Zhang W."/>
            <person name="Liu K."/>
        </authorList>
    </citation>
    <scope>NUCLEOTIDE SEQUENCE [LARGE SCALE GENOMIC DNA]</scope>
    <source>
        <strain evidence="1 2">248</strain>
    </source>
</reference>